<keyword evidence="2" id="KW-0677">Repeat</keyword>
<dbReference type="GO" id="GO:0043886">
    <property type="term" value="F:structural constituent of carboxysome shell"/>
    <property type="evidence" value="ECO:0007669"/>
    <property type="project" value="UniProtKB-ARBA"/>
</dbReference>
<dbReference type="InterPro" id="IPR018357">
    <property type="entry name" value="Hexapep_transf_CS"/>
</dbReference>
<sequence>MTEYMDRSLTQNIWTQIGKIRQPDKLLSFLVTIWSRFWMKFAGLGYFGRFATWLATWFIPPYYERRRLAQYNSKGYIAPSATVYHSQLKLGANVFISDRVLIFEDRNSGSVQLGDRVRLHQDICIQTGNGGSLQIGENTSVQPRCQFSAYKSAIQIGSNVLIAPNCAFYPYDHAIAPDLPIAKQPLQTKGGIAIEDDVWLGFGVIVLDGVRIGKGAVIGAGAVVTQDIPEGAIALGVPARVVKLRSSLAESNLVPSPSN</sequence>
<dbReference type="InterPro" id="IPR001451">
    <property type="entry name" value="Hexapep"/>
</dbReference>
<dbReference type="PANTHER" id="PTHR23416">
    <property type="entry name" value="SIALIC ACID SYNTHASE-RELATED"/>
    <property type="match status" value="1"/>
</dbReference>
<dbReference type="GO" id="GO:0016740">
    <property type="term" value="F:transferase activity"/>
    <property type="evidence" value="ECO:0007669"/>
    <property type="project" value="UniProtKB-KW"/>
</dbReference>
<dbReference type="SUPFAM" id="SSF51161">
    <property type="entry name" value="Trimeric LpxA-like enzymes"/>
    <property type="match status" value="1"/>
</dbReference>
<evidence type="ECO:0000256" key="2">
    <source>
        <dbReference type="ARBA" id="ARBA00022737"/>
    </source>
</evidence>
<proteinExistence type="predicted"/>
<name>A0AB37UK16_9CYAN</name>
<dbReference type="PANTHER" id="PTHR23416:SF78">
    <property type="entry name" value="LIPOPOLYSACCHARIDE BIOSYNTHESIS O-ACETYL TRANSFERASE WBBJ-RELATED"/>
    <property type="match status" value="1"/>
</dbReference>
<dbReference type="PROSITE" id="PS00101">
    <property type="entry name" value="HEXAPEP_TRANSFERASES"/>
    <property type="match status" value="1"/>
</dbReference>
<dbReference type="GO" id="GO:0031470">
    <property type="term" value="C:carboxysome"/>
    <property type="evidence" value="ECO:0007669"/>
    <property type="project" value="UniProtKB-ARBA"/>
</dbReference>
<keyword evidence="1 3" id="KW-0808">Transferase</keyword>
<dbReference type="InterPro" id="IPR051159">
    <property type="entry name" value="Hexapeptide_acetyltransf"/>
</dbReference>
<reference evidence="3 4" key="1">
    <citation type="journal article" date="2019" name="Genome Biol. Evol.">
        <title>Day and night: Metabolic profiles and evolutionary relationships of six axenic non-marine cyanobacteria.</title>
        <authorList>
            <person name="Will S.E."/>
            <person name="Henke P."/>
            <person name="Boedeker C."/>
            <person name="Huang S."/>
            <person name="Brinkmann H."/>
            <person name="Rohde M."/>
            <person name="Jarek M."/>
            <person name="Friedl T."/>
            <person name="Seufert S."/>
            <person name="Schumacher M."/>
            <person name="Overmann J."/>
            <person name="Neumann-Schaal M."/>
            <person name="Petersen J."/>
        </authorList>
    </citation>
    <scope>NUCLEOTIDE SEQUENCE [LARGE SCALE GENOMIC DNA]</scope>
    <source>
        <strain evidence="3 4">SAG 39.79</strain>
    </source>
</reference>
<dbReference type="Gene3D" id="2.160.10.10">
    <property type="entry name" value="Hexapeptide repeat proteins"/>
    <property type="match status" value="1"/>
</dbReference>
<dbReference type="InterPro" id="IPR011004">
    <property type="entry name" value="Trimer_LpxA-like_sf"/>
</dbReference>
<dbReference type="AlphaFoldDB" id="A0AB37UK16"/>
<evidence type="ECO:0000256" key="1">
    <source>
        <dbReference type="ARBA" id="ARBA00022679"/>
    </source>
</evidence>
<comment type="caution">
    <text evidence="3">The sequence shown here is derived from an EMBL/GenBank/DDBJ whole genome shotgun (WGS) entry which is preliminary data.</text>
</comment>
<gene>
    <name evidence="3" type="ORF">DSM107010_30110</name>
</gene>
<keyword evidence="4" id="KW-1185">Reference proteome</keyword>
<dbReference type="Pfam" id="PF00132">
    <property type="entry name" value="Hexapep"/>
    <property type="match status" value="1"/>
</dbReference>
<organism evidence="3 4">
    <name type="scientific">Chroococcidiopsis cubana SAG 39.79</name>
    <dbReference type="NCBI Taxonomy" id="388085"/>
    <lineage>
        <taxon>Bacteria</taxon>
        <taxon>Bacillati</taxon>
        <taxon>Cyanobacteriota</taxon>
        <taxon>Cyanophyceae</taxon>
        <taxon>Chroococcidiopsidales</taxon>
        <taxon>Chroococcidiopsidaceae</taxon>
        <taxon>Chroococcidiopsis</taxon>
    </lineage>
</organism>
<evidence type="ECO:0000313" key="4">
    <source>
        <dbReference type="Proteomes" id="UP000282574"/>
    </source>
</evidence>
<dbReference type="Proteomes" id="UP000282574">
    <property type="component" value="Unassembled WGS sequence"/>
</dbReference>
<protein>
    <submittedName>
        <fullName evidence="3">Transferase</fullName>
    </submittedName>
</protein>
<evidence type="ECO:0000313" key="3">
    <source>
        <dbReference type="EMBL" id="RUT11684.1"/>
    </source>
</evidence>
<accession>A0AB37UK16</accession>
<dbReference type="CDD" id="cd04647">
    <property type="entry name" value="LbH_MAT_like"/>
    <property type="match status" value="1"/>
</dbReference>
<dbReference type="EMBL" id="RSCK01000022">
    <property type="protein sequence ID" value="RUT11684.1"/>
    <property type="molecule type" value="Genomic_DNA"/>
</dbReference>